<evidence type="ECO:0000313" key="2">
    <source>
        <dbReference type="Proteomes" id="UP000034681"/>
    </source>
</evidence>
<protein>
    <submittedName>
        <fullName evidence="1">Protein-PII uridylyltransferase</fullName>
    </submittedName>
</protein>
<dbReference type="InterPro" id="IPR021926">
    <property type="entry name" value="PipX"/>
</dbReference>
<keyword evidence="2" id="KW-1185">Reference proteome</keyword>
<keyword evidence="1" id="KW-0808">Transferase</keyword>
<dbReference type="STRING" id="317619.GCA_000332315_00435"/>
<proteinExistence type="predicted"/>
<dbReference type="Pfam" id="PF12058">
    <property type="entry name" value="PipX"/>
    <property type="match status" value="1"/>
</dbReference>
<reference evidence="1" key="1">
    <citation type="submission" date="2012-04" db="EMBL/GenBank/DDBJ databases">
        <authorList>
            <person name="Borisov I.G."/>
            <person name="Ivanikova N.V."/>
            <person name="Pinevich A.V."/>
        </authorList>
    </citation>
    <scope>NUCLEOTIDE SEQUENCE [LARGE SCALE GENOMIC DNA]</scope>
    <source>
        <strain evidence="1">CALU 1027</strain>
    </source>
</reference>
<dbReference type="Proteomes" id="UP000034681">
    <property type="component" value="Unassembled WGS sequence"/>
</dbReference>
<dbReference type="EMBL" id="AJTX02000004">
    <property type="protein sequence ID" value="KKI99851.1"/>
    <property type="molecule type" value="Genomic_DNA"/>
</dbReference>
<accession>A0A0M2PZP5</accession>
<dbReference type="NCBIfam" id="NF045912">
    <property type="entry name" value="TransCoactPipX"/>
    <property type="match status" value="1"/>
</dbReference>
<name>A0A0M2PZP5_PROHO</name>
<keyword evidence="1" id="KW-0548">Nucleotidyltransferase</keyword>
<gene>
    <name evidence="1" type="ORF">PROH_08445</name>
</gene>
<dbReference type="Gene3D" id="2.30.30.660">
    <property type="entry name" value="Protein of unknown function (DUF3539)"/>
    <property type="match status" value="1"/>
</dbReference>
<dbReference type="AlphaFoldDB" id="A0A0M2PZP5"/>
<dbReference type="Gene3D" id="6.10.250.870">
    <property type="match status" value="1"/>
</dbReference>
<comment type="caution">
    <text evidence="1">The sequence shown here is derived from an EMBL/GenBank/DDBJ whole genome shotgun (WGS) entry which is preliminary data.</text>
</comment>
<sequence>MSAEVYLNHPTFGLLFRICELEAAHELFATLYAQRLFFLVTPTSAGTVFEPVSRSDARLMVEHRLHNLRRKGSLQAYGQLQVAHKQTFS</sequence>
<dbReference type="RefSeq" id="WP_017711107.1">
    <property type="nucleotide sequence ID" value="NZ_KB235933.1"/>
</dbReference>
<dbReference type="GO" id="GO:0016779">
    <property type="term" value="F:nucleotidyltransferase activity"/>
    <property type="evidence" value="ECO:0007669"/>
    <property type="project" value="UniProtKB-KW"/>
</dbReference>
<evidence type="ECO:0000313" key="1">
    <source>
        <dbReference type="EMBL" id="KKI99851.1"/>
    </source>
</evidence>
<dbReference type="eggNOG" id="COG0457">
    <property type="taxonomic scope" value="Bacteria"/>
</dbReference>
<organism evidence="1 2">
    <name type="scientific">Prochlorothrix hollandica PCC 9006 = CALU 1027</name>
    <dbReference type="NCBI Taxonomy" id="317619"/>
    <lineage>
        <taxon>Bacteria</taxon>
        <taxon>Bacillati</taxon>
        <taxon>Cyanobacteriota</taxon>
        <taxon>Cyanophyceae</taxon>
        <taxon>Prochlorotrichales</taxon>
        <taxon>Prochlorotrichaceae</taxon>
        <taxon>Prochlorothrix</taxon>
    </lineage>
</organism>
<dbReference type="OrthoDB" id="531370at2"/>